<dbReference type="EC" id="3.8.1.5" evidence="3"/>
<gene>
    <name evidence="6" type="ORF">MGWOODY_Clf2464</name>
</gene>
<dbReference type="NCBIfam" id="NF002938">
    <property type="entry name" value="PRK03592.1"/>
    <property type="match status" value="1"/>
</dbReference>
<accession>A0A160V5W7</accession>
<evidence type="ECO:0000313" key="6">
    <source>
        <dbReference type="EMBL" id="CUV01131.1"/>
    </source>
</evidence>
<dbReference type="InterPro" id="IPR029058">
    <property type="entry name" value="AB_hydrolase_fold"/>
</dbReference>
<reference evidence="6" key="1">
    <citation type="submission" date="2015-10" db="EMBL/GenBank/DDBJ databases">
        <authorList>
            <person name="Gilbert D.G."/>
        </authorList>
    </citation>
    <scope>NUCLEOTIDE SEQUENCE</scope>
</reference>
<dbReference type="EMBL" id="FAXA01000010">
    <property type="protein sequence ID" value="CUV01131.1"/>
    <property type="molecule type" value="Genomic_DNA"/>
</dbReference>
<proteinExistence type="inferred from homology"/>
<name>A0A160V5W7_9ZZZZ</name>
<comment type="subunit">
    <text evidence="2">Monomer.</text>
</comment>
<dbReference type="HAMAP" id="MF_01231">
    <property type="entry name" value="Haloalk_dehal_type2"/>
    <property type="match status" value="1"/>
</dbReference>
<evidence type="ECO:0000259" key="5">
    <source>
        <dbReference type="Pfam" id="PF00561"/>
    </source>
</evidence>
<sequence>MTQETISTQDSHPRKLISTGGIDISYVDTGTGDPIVFLHGNPTSSYLWRNVIPHLETSGRCLAPDLMGMGKSGASPNGSYRFTDHSALLDHWFDDMGLTSNVTLVVHDWGSALGFHWAKRNLGRIKGLVYMEAIVQPVTWEDWPEAARQVFQGFRSPAGEEMVLEKNIFVERVLPGSVLRDLTEDEMEVYRCPYLEAGESRRPTLTWPREIPIDGEPADVVQIVSEYAEWLTSSQVAKLFINADPGAILTGPQREFCRSWPNQQEVTVKGVHFIQEDSPAEIGRAIAGWYAGRTS</sequence>
<dbReference type="PRINTS" id="PR00412">
    <property type="entry name" value="EPOXHYDRLASE"/>
</dbReference>
<feature type="domain" description="AB hydrolase-1" evidence="5">
    <location>
        <begin position="34"/>
        <end position="155"/>
    </location>
</feature>
<evidence type="ECO:0000256" key="4">
    <source>
        <dbReference type="ARBA" id="ARBA00022801"/>
    </source>
</evidence>
<dbReference type="AlphaFoldDB" id="A0A160V5W7"/>
<dbReference type="Pfam" id="PF00561">
    <property type="entry name" value="Abhydrolase_1"/>
    <property type="match status" value="1"/>
</dbReference>
<evidence type="ECO:0000256" key="3">
    <source>
        <dbReference type="ARBA" id="ARBA00012065"/>
    </source>
</evidence>
<evidence type="ECO:0000256" key="2">
    <source>
        <dbReference type="ARBA" id="ARBA00011245"/>
    </source>
</evidence>
<dbReference type="SUPFAM" id="SSF53474">
    <property type="entry name" value="alpha/beta-Hydrolases"/>
    <property type="match status" value="1"/>
</dbReference>
<dbReference type="GO" id="GO:0018786">
    <property type="term" value="F:haloalkane dehalogenase activity"/>
    <property type="evidence" value="ECO:0007669"/>
    <property type="project" value="UniProtKB-EC"/>
</dbReference>
<evidence type="ECO:0000256" key="1">
    <source>
        <dbReference type="ARBA" id="ARBA00007213"/>
    </source>
</evidence>
<dbReference type="InterPro" id="IPR023594">
    <property type="entry name" value="Haloalkane_dehalogenase_2"/>
</dbReference>
<dbReference type="Gene3D" id="3.40.50.1820">
    <property type="entry name" value="alpha/beta hydrolase"/>
    <property type="match status" value="1"/>
</dbReference>
<dbReference type="InterPro" id="IPR000073">
    <property type="entry name" value="AB_hydrolase_1"/>
</dbReference>
<dbReference type="InterPro" id="IPR000639">
    <property type="entry name" value="Epox_hydrolase-like"/>
</dbReference>
<keyword evidence="4 6" id="KW-0378">Hydrolase</keyword>
<organism evidence="6">
    <name type="scientific">hydrothermal vent metagenome</name>
    <dbReference type="NCBI Taxonomy" id="652676"/>
    <lineage>
        <taxon>unclassified sequences</taxon>
        <taxon>metagenomes</taxon>
        <taxon>ecological metagenomes</taxon>
    </lineage>
</organism>
<protein>
    <recommendedName>
        <fullName evidence="3">haloalkane dehalogenase</fullName>
        <ecNumber evidence="3">3.8.1.5</ecNumber>
    </recommendedName>
</protein>
<dbReference type="PANTHER" id="PTHR43329">
    <property type="entry name" value="EPOXIDE HYDROLASE"/>
    <property type="match status" value="1"/>
</dbReference>
<comment type="similarity">
    <text evidence="1">Belongs to the haloalkane dehalogenase family. Type 2 subfamily.</text>
</comment>